<dbReference type="InterPro" id="IPR037185">
    <property type="entry name" value="EmrE-like"/>
</dbReference>
<protein>
    <recommendedName>
        <fullName evidence="6">EamA domain-containing protein</fullName>
    </recommendedName>
</protein>
<feature type="transmembrane region" description="Helical" evidence="5">
    <location>
        <begin position="81"/>
        <end position="98"/>
    </location>
</feature>
<evidence type="ECO:0000256" key="2">
    <source>
        <dbReference type="ARBA" id="ARBA00022692"/>
    </source>
</evidence>
<evidence type="ECO:0000313" key="8">
    <source>
        <dbReference type="Proteomes" id="UP001295684"/>
    </source>
</evidence>
<evidence type="ECO:0000256" key="1">
    <source>
        <dbReference type="ARBA" id="ARBA00004141"/>
    </source>
</evidence>
<dbReference type="EMBL" id="CAMPGE010017713">
    <property type="protein sequence ID" value="CAI2376172.1"/>
    <property type="molecule type" value="Genomic_DNA"/>
</dbReference>
<evidence type="ECO:0000256" key="5">
    <source>
        <dbReference type="SAM" id="Phobius"/>
    </source>
</evidence>
<keyword evidence="8" id="KW-1185">Reference proteome</keyword>
<dbReference type="InterPro" id="IPR000620">
    <property type="entry name" value="EamA_dom"/>
</dbReference>
<comment type="caution">
    <text evidence="7">The sequence shown here is derived from an EMBL/GenBank/DDBJ whole genome shotgun (WGS) entry which is preliminary data.</text>
</comment>
<keyword evidence="4 5" id="KW-0472">Membrane</keyword>
<evidence type="ECO:0000256" key="3">
    <source>
        <dbReference type="ARBA" id="ARBA00022989"/>
    </source>
</evidence>
<feature type="transmembrane region" description="Helical" evidence="5">
    <location>
        <begin position="202"/>
        <end position="222"/>
    </location>
</feature>
<evidence type="ECO:0000313" key="7">
    <source>
        <dbReference type="EMBL" id="CAI2376172.1"/>
    </source>
</evidence>
<feature type="transmembrane region" description="Helical" evidence="5">
    <location>
        <begin position="134"/>
        <end position="156"/>
    </location>
</feature>
<sequence length="302" mass="34033">MCAHANMIIFTKYLFSSNPTMNIFTLFLVRGSVFFLFNCCVIFTIAKEARWLLAARSIICSVVVIAFFYAISLIVATKATLILNLQPIFIIGMAIVFLGEKLICVDISSMMGAFAGVIMISFKEDKENLETSYIMQIIGIFICLAESVANALNVVLTKQMNKYLHFIFSPFYFSMALVIESAFMILIFPEFNNFGDYSNTDWLIAIMIGFSNAGTQILLSIATKYEDASVLAPLNYVEVIFVLLADVIFFYVSFTLLDIIGMTLISVCILIPLIRKSREHKKEVHSEIEESLEMSLTHKAEF</sequence>
<accession>A0AAD1XP17</accession>
<keyword evidence="3 5" id="KW-1133">Transmembrane helix</keyword>
<evidence type="ECO:0000256" key="4">
    <source>
        <dbReference type="ARBA" id="ARBA00023136"/>
    </source>
</evidence>
<gene>
    <name evidence="7" type="ORF">ECRASSUSDP1_LOCUS17541</name>
</gene>
<feature type="transmembrane region" description="Helical" evidence="5">
    <location>
        <begin position="53"/>
        <end position="75"/>
    </location>
</feature>
<keyword evidence="2 5" id="KW-0812">Transmembrane</keyword>
<reference evidence="7" key="1">
    <citation type="submission" date="2023-07" db="EMBL/GenBank/DDBJ databases">
        <authorList>
            <consortium name="AG Swart"/>
            <person name="Singh M."/>
            <person name="Singh A."/>
            <person name="Seah K."/>
            <person name="Emmerich C."/>
        </authorList>
    </citation>
    <scope>NUCLEOTIDE SEQUENCE</scope>
    <source>
        <strain evidence="7">DP1</strain>
    </source>
</reference>
<dbReference type="GO" id="GO:0016020">
    <property type="term" value="C:membrane"/>
    <property type="evidence" value="ECO:0007669"/>
    <property type="project" value="UniProtKB-SubCell"/>
</dbReference>
<organism evidence="7 8">
    <name type="scientific">Euplotes crassus</name>
    <dbReference type="NCBI Taxonomy" id="5936"/>
    <lineage>
        <taxon>Eukaryota</taxon>
        <taxon>Sar</taxon>
        <taxon>Alveolata</taxon>
        <taxon>Ciliophora</taxon>
        <taxon>Intramacronucleata</taxon>
        <taxon>Spirotrichea</taxon>
        <taxon>Hypotrichia</taxon>
        <taxon>Euplotida</taxon>
        <taxon>Euplotidae</taxon>
        <taxon>Moneuplotes</taxon>
    </lineage>
</organism>
<dbReference type="AlphaFoldDB" id="A0AAD1XP17"/>
<dbReference type="Proteomes" id="UP001295684">
    <property type="component" value="Unassembled WGS sequence"/>
</dbReference>
<feature type="transmembrane region" description="Helical" evidence="5">
    <location>
        <begin position="234"/>
        <end position="253"/>
    </location>
</feature>
<proteinExistence type="predicted"/>
<feature type="transmembrane region" description="Helical" evidence="5">
    <location>
        <begin position="103"/>
        <end position="122"/>
    </location>
</feature>
<feature type="transmembrane region" description="Helical" evidence="5">
    <location>
        <begin position="259"/>
        <end position="275"/>
    </location>
</feature>
<evidence type="ECO:0000259" key="6">
    <source>
        <dbReference type="Pfam" id="PF00892"/>
    </source>
</evidence>
<feature type="transmembrane region" description="Helical" evidence="5">
    <location>
        <begin position="23"/>
        <end position="46"/>
    </location>
</feature>
<dbReference type="SUPFAM" id="SSF103481">
    <property type="entry name" value="Multidrug resistance efflux transporter EmrE"/>
    <property type="match status" value="2"/>
</dbReference>
<feature type="domain" description="EamA" evidence="6">
    <location>
        <begin position="4"/>
        <end position="121"/>
    </location>
</feature>
<dbReference type="Pfam" id="PF00892">
    <property type="entry name" value="EamA"/>
    <property type="match status" value="2"/>
</dbReference>
<dbReference type="PANTHER" id="PTHR22911">
    <property type="entry name" value="ACYL-MALONYL CONDENSING ENZYME-RELATED"/>
    <property type="match status" value="1"/>
</dbReference>
<dbReference type="PANTHER" id="PTHR22911:SF6">
    <property type="entry name" value="SOLUTE CARRIER FAMILY 35 MEMBER G1"/>
    <property type="match status" value="1"/>
</dbReference>
<comment type="subcellular location">
    <subcellularLocation>
        <location evidence="1">Membrane</location>
        <topology evidence="1">Multi-pass membrane protein</topology>
    </subcellularLocation>
</comment>
<feature type="transmembrane region" description="Helical" evidence="5">
    <location>
        <begin position="163"/>
        <end position="187"/>
    </location>
</feature>
<name>A0AAD1XP17_EUPCR</name>
<feature type="domain" description="EamA" evidence="6">
    <location>
        <begin position="138"/>
        <end position="270"/>
    </location>
</feature>